<keyword evidence="3 5" id="KW-1133">Transmembrane helix</keyword>
<proteinExistence type="predicted"/>
<evidence type="ECO:0000256" key="5">
    <source>
        <dbReference type="SAM" id="Phobius"/>
    </source>
</evidence>
<keyword evidence="8" id="KW-1185">Reference proteome</keyword>
<evidence type="ECO:0000259" key="6">
    <source>
        <dbReference type="Pfam" id="PF00916"/>
    </source>
</evidence>
<evidence type="ECO:0000313" key="7">
    <source>
        <dbReference type="EMBL" id="RWS23169.1"/>
    </source>
</evidence>
<dbReference type="PANTHER" id="PTHR11814">
    <property type="entry name" value="SULFATE TRANSPORTER"/>
    <property type="match status" value="1"/>
</dbReference>
<dbReference type="VEuPathDB" id="VectorBase:LDEU008871"/>
<keyword evidence="2 5" id="KW-0812">Transmembrane</keyword>
<dbReference type="Pfam" id="PF00916">
    <property type="entry name" value="Sulfate_transp"/>
    <property type="match status" value="1"/>
</dbReference>
<dbReference type="GO" id="GO:0016020">
    <property type="term" value="C:membrane"/>
    <property type="evidence" value="ECO:0007669"/>
    <property type="project" value="UniProtKB-SubCell"/>
</dbReference>
<comment type="subcellular location">
    <subcellularLocation>
        <location evidence="1">Membrane</location>
        <topology evidence="1">Multi-pass membrane protein</topology>
    </subcellularLocation>
</comment>
<organism evidence="7 8">
    <name type="scientific">Leptotrombidium deliense</name>
    <dbReference type="NCBI Taxonomy" id="299467"/>
    <lineage>
        <taxon>Eukaryota</taxon>
        <taxon>Metazoa</taxon>
        <taxon>Ecdysozoa</taxon>
        <taxon>Arthropoda</taxon>
        <taxon>Chelicerata</taxon>
        <taxon>Arachnida</taxon>
        <taxon>Acari</taxon>
        <taxon>Acariformes</taxon>
        <taxon>Trombidiformes</taxon>
        <taxon>Prostigmata</taxon>
        <taxon>Anystina</taxon>
        <taxon>Parasitengona</taxon>
        <taxon>Trombiculoidea</taxon>
        <taxon>Trombiculidae</taxon>
        <taxon>Leptotrombidium</taxon>
    </lineage>
</organism>
<evidence type="ECO:0000256" key="4">
    <source>
        <dbReference type="ARBA" id="ARBA00023136"/>
    </source>
</evidence>
<feature type="transmembrane region" description="Helical" evidence="5">
    <location>
        <begin position="64"/>
        <end position="81"/>
    </location>
</feature>
<dbReference type="GO" id="GO:0055085">
    <property type="term" value="P:transmembrane transport"/>
    <property type="evidence" value="ECO:0007669"/>
    <property type="project" value="InterPro"/>
</dbReference>
<feature type="transmembrane region" description="Helical" evidence="5">
    <location>
        <begin position="87"/>
        <end position="109"/>
    </location>
</feature>
<dbReference type="AlphaFoldDB" id="A0A443S6J7"/>
<dbReference type="InterPro" id="IPR001902">
    <property type="entry name" value="SLC26A/SulP_fam"/>
</dbReference>
<feature type="non-terminal residue" evidence="7">
    <location>
        <position position="180"/>
    </location>
</feature>
<sequence>MSRRGSSFTPLSPSLKVTLERDAIEWKDFATKYGKQNLGRRISTSQKIAQTAVWIRKYSIRDNLIADIIAGFTISVLHIPQGMAYGLLAGVGPINGLYVSFFPVLIYCLMGTSRHISIGTFAVVSLMLNSAATKLGAVNMDSEHHVPHANTTVLVNSITNESTTNGDLYDWPPTSLEALT</sequence>
<dbReference type="InterPro" id="IPR011547">
    <property type="entry name" value="SLC26A/SulP_dom"/>
</dbReference>
<keyword evidence="4 5" id="KW-0472">Membrane</keyword>
<reference evidence="7 8" key="1">
    <citation type="journal article" date="2018" name="Gigascience">
        <title>Genomes of trombidid mites reveal novel predicted allergens and laterally-transferred genes associated with secondary metabolism.</title>
        <authorList>
            <person name="Dong X."/>
            <person name="Chaisiri K."/>
            <person name="Xia D."/>
            <person name="Armstrong S.D."/>
            <person name="Fang Y."/>
            <person name="Donnelly M.J."/>
            <person name="Kadowaki T."/>
            <person name="McGarry J.W."/>
            <person name="Darby A.C."/>
            <person name="Makepeace B.L."/>
        </authorList>
    </citation>
    <scope>NUCLEOTIDE SEQUENCE [LARGE SCALE GENOMIC DNA]</scope>
    <source>
        <strain evidence="7">UoL-UT</strain>
    </source>
</reference>
<dbReference type="EMBL" id="NCKV01006974">
    <property type="protein sequence ID" value="RWS23169.1"/>
    <property type="molecule type" value="Genomic_DNA"/>
</dbReference>
<dbReference type="OrthoDB" id="10056540at2759"/>
<accession>A0A443S6J7</accession>
<comment type="caution">
    <text evidence="7">The sequence shown here is derived from an EMBL/GenBank/DDBJ whole genome shotgun (WGS) entry which is preliminary data.</text>
</comment>
<evidence type="ECO:0000256" key="1">
    <source>
        <dbReference type="ARBA" id="ARBA00004141"/>
    </source>
</evidence>
<name>A0A443S6J7_9ACAR</name>
<gene>
    <name evidence="7" type="ORF">B4U80_06687</name>
</gene>
<protein>
    <submittedName>
        <fullName evidence="7">Solute carrier family 26 member 10-like protein</fullName>
    </submittedName>
</protein>
<evidence type="ECO:0000313" key="8">
    <source>
        <dbReference type="Proteomes" id="UP000288716"/>
    </source>
</evidence>
<evidence type="ECO:0000256" key="3">
    <source>
        <dbReference type="ARBA" id="ARBA00022989"/>
    </source>
</evidence>
<dbReference type="STRING" id="299467.A0A443S6J7"/>
<evidence type="ECO:0000256" key="2">
    <source>
        <dbReference type="ARBA" id="ARBA00022692"/>
    </source>
</evidence>
<dbReference type="Proteomes" id="UP000288716">
    <property type="component" value="Unassembled WGS sequence"/>
</dbReference>
<feature type="domain" description="SLC26A/SulP transporter" evidence="6">
    <location>
        <begin position="64"/>
        <end position="155"/>
    </location>
</feature>